<dbReference type="PANTHER" id="PTHR47510:SF3">
    <property type="entry name" value="ENDO_EXONUCLEASE_PHOSPHATASE DOMAIN-CONTAINING PROTEIN"/>
    <property type="match status" value="1"/>
</dbReference>
<dbReference type="Pfam" id="PF09004">
    <property type="entry name" value="ALKBH8_N"/>
    <property type="match status" value="1"/>
</dbReference>
<gene>
    <name evidence="4" type="ORF">DPX16_4375</name>
</gene>
<proteinExistence type="predicted"/>
<reference evidence="4 5" key="1">
    <citation type="submission" date="2018-10" db="EMBL/GenBank/DDBJ databases">
        <title>Genome assembly for a Yunnan-Guizhou Plateau 3E fish, Anabarilius grahami (Regan), and its evolutionary and genetic applications.</title>
        <authorList>
            <person name="Jiang W."/>
        </authorList>
    </citation>
    <scope>NUCLEOTIDE SEQUENCE [LARGE SCALE GENOMIC DNA]</scope>
    <source>
        <strain evidence="4">AG-KIZ</strain>
        <tissue evidence="4">Muscle</tissue>
    </source>
</reference>
<evidence type="ECO:0000256" key="1">
    <source>
        <dbReference type="SAM" id="MobiDB-lite"/>
    </source>
</evidence>
<organism evidence="4 5">
    <name type="scientific">Anabarilius grahami</name>
    <name type="common">Kanglang fish</name>
    <name type="synonym">Barilius grahami</name>
    <dbReference type="NCBI Taxonomy" id="495550"/>
    <lineage>
        <taxon>Eukaryota</taxon>
        <taxon>Metazoa</taxon>
        <taxon>Chordata</taxon>
        <taxon>Craniata</taxon>
        <taxon>Vertebrata</taxon>
        <taxon>Euteleostomi</taxon>
        <taxon>Actinopterygii</taxon>
        <taxon>Neopterygii</taxon>
        <taxon>Teleostei</taxon>
        <taxon>Ostariophysi</taxon>
        <taxon>Cypriniformes</taxon>
        <taxon>Xenocyprididae</taxon>
        <taxon>Xenocypridinae</taxon>
        <taxon>Xenocypridinae incertae sedis</taxon>
        <taxon>Anabarilius</taxon>
    </lineage>
</organism>
<dbReference type="GO" id="GO:0003964">
    <property type="term" value="F:RNA-directed DNA polymerase activity"/>
    <property type="evidence" value="ECO:0007669"/>
    <property type="project" value="UniProtKB-KW"/>
</dbReference>
<dbReference type="SUPFAM" id="SSF56672">
    <property type="entry name" value="DNA/RNA polymerases"/>
    <property type="match status" value="1"/>
</dbReference>
<keyword evidence="2" id="KW-0472">Membrane</keyword>
<dbReference type="Pfam" id="PF00078">
    <property type="entry name" value="RVT_1"/>
    <property type="match status" value="1"/>
</dbReference>
<accession>A0A3N0Z5L1</accession>
<dbReference type="InterPro" id="IPR043502">
    <property type="entry name" value="DNA/RNA_pol_sf"/>
</dbReference>
<dbReference type="OrthoDB" id="10037236at2759"/>
<dbReference type="CDD" id="cd01650">
    <property type="entry name" value="RT_nLTR_like"/>
    <property type="match status" value="1"/>
</dbReference>
<dbReference type="GO" id="GO:0016706">
    <property type="term" value="F:2-oxoglutarate-dependent dioxygenase activity"/>
    <property type="evidence" value="ECO:0007669"/>
    <property type="project" value="InterPro"/>
</dbReference>
<protein>
    <submittedName>
        <fullName evidence="4">Putative RNA-directed DNA polymerase from transposon BS</fullName>
    </submittedName>
</protein>
<keyword evidence="2" id="KW-1133">Transmembrane helix</keyword>
<evidence type="ECO:0000313" key="5">
    <source>
        <dbReference type="Proteomes" id="UP000281406"/>
    </source>
</evidence>
<keyword evidence="4" id="KW-0808">Transferase</keyword>
<dbReference type="InterPro" id="IPR036691">
    <property type="entry name" value="Endo/exonu/phosph_ase_sf"/>
</dbReference>
<dbReference type="AlphaFoldDB" id="A0A3N0Z5L1"/>
<evidence type="ECO:0000259" key="3">
    <source>
        <dbReference type="PROSITE" id="PS50878"/>
    </source>
</evidence>
<comment type="caution">
    <text evidence="4">The sequence shown here is derived from an EMBL/GenBank/DDBJ whole genome shotgun (WGS) entry which is preliminary data.</text>
</comment>
<keyword evidence="2" id="KW-0812">Transmembrane</keyword>
<dbReference type="EMBL" id="RJVU01008125">
    <property type="protein sequence ID" value="ROL53603.1"/>
    <property type="molecule type" value="Genomic_DNA"/>
</dbReference>
<name>A0A3N0Z5L1_ANAGA</name>
<evidence type="ECO:0000313" key="4">
    <source>
        <dbReference type="EMBL" id="ROL53603.1"/>
    </source>
</evidence>
<evidence type="ECO:0000256" key="2">
    <source>
        <dbReference type="SAM" id="Phobius"/>
    </source>
</evidence>
<sequence length="998" mass="113928">MALPCVRHSVALRVKFYLYFVLIASLLSFHVRYVRAHIKYDRVTLLQLGELNYRGYFDTNVIDSFPELHFHAGATPGQAITGGFPGTGRSTRKRGRRGGGGRRLRRLVSKGRLTLPIILFANVQSLVNKMDELFCRMATQRYFKDCSVLCFCETWLGQRTPDEAITPAGYTVYRADRSEMECGKTRGGGTAILVKQSWSTDNMVISQSCSENVEYITVKCRPFYLPRELQCVIISTVYIHPAANEHNALKELYDMISRHENSYPHAAIVILGDFNHCDLRNVIPRFDQCVNFPTRGNRTLDKCYSNIRNAYTAVSKPHFGKWDHLAILLQPIYIRRLKVDPDTVRTVNMWTDTALEELQGCLEATDMNIFREASDNIHEYTDTVSSYIEWCTSVCIPSRTIRVLPNQKPWFNADVRNKIKNRSIAFKSGDIMEYKHARYEVQKSIRAAYTQRLENCYRENNSRSMWQGIQSVTNYKKATNKTVTQDSFLLDNLNTFYARFDQNNRDILLKAPYNSNETVLQVTHSQVLKGLREVNPRKAVGPDGVAPRVLKICAEQLAEVYMDIFNTSLLQGTVPRIFKSSIIVPVPKKMHSTAMNDFRPVALTSVAMKCMEKLVLQHINSVVPATVDPLQFAYRSNRSVDDAVALALHYILQHLDTHNTYVRVLFLDYSSAFNTIRPMKLSSKMMELGVPTTTCNWITDFLTDRPQVVRMGRKVSAELTVSTGAPQGCCLSPILFSLYTYDCVTNSDNNNIVIKYADDTTILGLIRGGNESIYRDMVHRVTVYGEDNDLVLNIDKTKELILDFRRKPPPLQPLTIKGSEVERTDSHKFLGLHISENLSWAKNTAATVKKAQQRLHFVRVLKKAGLKGQTLIHVYKGLVESILTSGITVWYGSTTQVERKSLQRVIKIAERVIGSNLPSMDTIYTQRCRRKAQSILKDKRHPAYALFKWMDTGYNLRHRRPVSIITHKARLFNSFFPATVRLVAQDIKEGKKYPIPCF</sequence>
<keyword evidence="4" id="KW-0548">Nucleotidyltransferase</keyword>
<feature type="transmembrane region" description="Helical" evidence="2">
    <location>
        <begin position="16"/>
        <end position="34"/>
    </location>
</feature>
<dbReference type="GO" id="GO:0008168">
    <property type="term" value="F:methyltransferase activity"/>
    <property type="evidence" value="ECO:0007669"/>
    <property type="project" value="InterPro"/>
</dbReference>
<dbReference type="InterPro" id="IPR015095">
    <property type="entry name" value="AlkB_hom8_N"/>
</dbReference>
<keyword evidence="5" id="KW-1185">Reference proteome</keyword>
<dbReference type="PANTHER" id="PTHR47510">
    <property type="entry name" value="REVERSE TRANSCRIPTASE DOMAIN-CONTAINING PROTEIN"/>
    <property type="match status" value="1"/>
</dbReference>
<dbReference type="InterPro" id="IPR000477">
    <property type="entry name" value="RT_dom"/>
</dbReference>
<dbReference type="SUPFAM" id="SSF56219">
    <property type="entry name" value="DNase I-like"/>
    <property type="match status" value="1"/>
</dbReference>
<dbReference type="Gene3D" id="3.60.10.10">
    <property type="entry name" value="Endonuclease/exonuclease/phosphatase"/>
    <property type="match status" value="1"/>
</dbReference>
<dbReference type="PROSITE" id="PS50878">
    <property type="entry name" value="RT_POL"/>
    <property type="match status" value="1"/>
</dbReference>
<feature type="compositionally biased region" description="Basic residues" evidence="1">
    <location>
        <begin position="90"/>
        <end position="102"/>
    </location>
</feature>
<keyword evidence="4" id="KW-0695">RNA-directed DNA polymerase</keyword>
<feature type="domain" description="Reverse transcriptase" evidence="3">
    <location>
        <begin position="567"/>
        <end position="834"/>
    </location>
</feature>
<feature type="region of interest" description="Disordered" evidence="1">
    <location>
        <begin position="80"/>
        <end position="102"/>
    </location>
</feature>
<dbReference type="Proteomes" id="UP000281406">
    <property type="component" value="Unassembled WGS sequence"/>
</dbReference>